<dbReference type="EMBL" id="GGEC01028807">
    <property type="protein sequence ID" value="MBX09291.1"/>
    <property type="molecule type" value="Transcribed_RNA"/>
</dbReference>
<organism evidence="1">
    <name type="scientific">Rhizophora mucronata</name>
    <name type="common">Asiatic mangrove</name>
    <dbReference type="NCBI Taxonomy" id="61149"/>
    <lineage>
        <taxon>Eukaryota</taxon>
        <taxon>Viridiplantae</taxon>
        <taxon>Streptophyta</taxon>
        <taxon>Embryophyta</taxon>
        <taxon>Tracheophyta</taxon>
        <taxon>Spermatophyta</taxon>
        <taxon>Magnoliopsida</taxon>
        <taxon>eudicotyledons</taxon>
        <taxon>Gunneridae</taxon>
        <taxon>Pentapetalae</taxon>
        <taxon>rosids</taxon>
        <taxon>fabids</taxon>
        <taxon>Malpighiales</taxon>
        <taxon>Rhizophoraceae</taxon>
        <taxon>Rhizophora</taxon>
    </lineage>
</organism>
<evidence type="ECO:0000313" key="2">
    <source>
        <dbReference type="EMBL" id="MBX09291.1"/>
    </source>
</evidence>
<protein>
    <submittedName>
        <fullName evidence="2">Mitochondrial ubiquitin ligase activator of NFKB 1</fullName>
    </submittedName>
</protein>
<evidence type="ECO:0000313" key="1">
    <source>
        <dbReference type="EMBL" id="MBX09288.1"/>
    </source>
</evidence>
<accession>A0A2P2KU98</accession>
<proteinExistence type="predicted"/>
<reference evidence="1" key="1">
    <citation type="submission" date="2018-02" db="EMBL/GenBank/DDBJ databases">
        <title>Rhizophora mucronata_Transcriptome.</title>
        <authorList>
            <person name="Meera S.P."/>
            <person name="Sreeshan A."/>
            <person name="Augustine A."/>
        </authorList>
    </citation>
    <scope>NUCLEOTIDE SEQUENCE</scope>
    <source>
        <tissue evidence="1">Leaf</tissue>
    </source>
</reference>
<sequence length="72" mass="8346">MHWLLCYVQNLLLRCVANWGLDSFPILGSKVVILLKVIKAFLPFANSIYLNHPRNTALPCIWLFTFSFEGDY</sequence>
<dbReference type="GO" id="GO:0016874">
    <property type="term" value="F:ligase activity"/>
    <property type="evidence" value="ECO:0007669"/>
    <property type="project" value="UniProtKB-KW"/>
</dbReference>
<keyword evidence="2" id="KW-0436">Ligase</keyword>
<dbReference type="EMBL" id="GGEC01028804">
    <property type="protein sequence ID" value="MBX09288.1"/>
    <property type="molecule type" value="Transcribed_RNA"/>
</dbReference>
<name>A0A2P2KU98_RHIMU</name>
<dbReference type="AlphaFoldDB" id="A0A2P2KU98"/>